<proteinExistence type="predicted"/>
<evidence type="ECO:0000313" key="1">
    <source>
        <dbReference type="EMBL" id="MBO8190622.1"/>
    </source>
</evidence>
<dbReference type="EMBL" id="JADKMA010000007">
    <property type="protein sequence ID" value="MBO8190622.1"/>
    <property type="molecule type" value="Genomic_DNA"/>
</dbReference>
<dbReference type="InterPro" id="IPR049511">
    <property type="entry name" value="PGH-like_rpt"/>
</dbReference>
<name>A0ABS3X5G7_9ACTN</name>
<dbReference type="RefSeq" id="WP_209237725.1">
    <property type="nucleotide sequence ID" value="NZ_JADKMA010000007.1"/>
</dbReference>
<keyword evidence="2" id="KW-1185">Reference proteome</keyword>
<dbReference type="Gene3D" id="2.60.270.50">
    <property type="match status" value="1"/>
</dbReference>
<gene>
    <name evidence="1" type="ORF">ITI46_02720</name>
</gene>
<dbReference type="Proteomes" id="UP001519064">
    <property type="component" value="Unassembled WGS sequence"/>
</dbReference>
<dbReference type="Pfam" id="PF17660">
    <property type="entry name" value="BTRD1"/>
    <property type="match status" value="5"/>
</dbReference>
<protein>
    <submittedName>
        <fullName evidence="1">Uncharacterized protein</fullName>
    </submittedName>
</protein>
<comment type="caution">
    <text evidence="1">The sequence shown here is derived from an EMBL/GenBank/DDBJ whole genome shotgun (WGS) entry which is preliminary data.</text>
</comment>
<evidence type="ECO:0000313" key="2">
    <source>
        <dbReference type="Proteomes" id="UP001519064"/>
    </source>
</evidence>
<sequence>MAARSTHVTLENRAGSFNLRRTSQGLDHGEWTTKPPLLIGDRGEWESESNGFATGTEGSVTYQLEDVDGVRMGEVSLHWDNPFIGSNSYGESVTPAAADPAGQGFSIVHVGGKGNNSHVTFQLLNGFCEADSDSGEVTCAQGSQLTTDSQRFAALWEQADTGVSWFAVHGQTASEYQETFDRLVGQGYRPVDVSGYSDGGEVFFAAVFEQRDGVPFEARHGLTADQYQETFNELVGRGFRPVDVSGYATSGGPRFAAVFEESGGPPFEARHGLTADQYQQTFNELVGQGFRPVDVSGYSDGGEVFFAAVFEQRDGVPFEARHGLTADQYQETFNELVGRGFRPVDVSGYATSGGPRFAAVFEKSGGPPLEARHGLTAGQYQQTFNELMHRGFRLVKVSGYSVG</sequence>
<accession>A0ABS3X5G7</accession>
<reference evidence="1 2" key="1">
    <citation type="submission" date="2020-11" db="EMBL/GenBank/DDBJ databases">
        <title>Streptomyces spirodelae sp. nov., isolated from duckweed.</title>
        <authorList>
            <person name="Saimee Y."/>
            <person name="Duangmal K."/>
        </authorList>
    </citation>
    <scope>NUCLEOTIDE SEQUENCE [LARGE SCALE GENOMIC DNA]</scope>
    <source>
        <strain evidence="1 2">S16-07</strain>
    </source>
</reference>
<organism evidence="1 2">
    <name type="scientific">Streptomyces oryzae</name>
    <dbReference type="NCBI Taxonomy" id="1434886"/>
    <lineage>
        <taxon>Bacteria</taxon>
        <taxon>Bacillati</taxon>
        <taxon>Actinomycetota</taxon>
        <taxon>Actinomycetes</taxon>
        <taxon>Kitasatosporales</taxon>
        <taxon>Streptomycetaceae</taxon>
        <taxon>Streptomyces</taxon>
    </lineage>
</organism>